<dbReference type="Proteomes" id="UP000293342">
    <property type="component" value="Unassembled WGS sequence"/>
</dbReference>
<sequence length="132" mass="13999">MVTGGHQVIVVDAANVVGSRPDGWWRDRPGAARRLLRQLTALQERLEDTEIVVILEGAARSATSGPDAPDTAALRIVLAPGSGDDTIVTTTAAITNGHVTVVTADRGLRERLEPTGATITGPRWLLDQLEQS</sequence>
<gene>
    <name evidence="1" type="ORF">E0H75_01290</name>
</gene>
<evidence type="ECO:0008006" key="3">
    <source>
        <dbReference type="Google" id="ProtNLM"/>
    </source>
</evidence>
<dbReference type="RefSeq" id="WP_131511185.1">
    <property type="nucleotide sequence ID" value="NZ_SJKD01000001.1"/>
</dbReference>
<dbReference type="OrthoDB" id="3404294at2"/>
<dbReference type="EMBL" id="SJKD01000001">
    <property type="protein sequence ID" value="TCC52439.1"/>
    <property type="molecule type" value="Genomic_DNA"/>
</dbReference>
<evidence type="ECO:0000313" key="2">
    <source>
        <dbReference type="Proteomes" id="UP000293342"/>
    </source>
</evidence>
<evidence type="ECO:0000313" key="1">
    <source>
        <dbReference type="EMBL" id="TCC52439.1"/>
    </source>
</evidence>
<reference evidence="1 2" key="1">
    <citation type="submission" date="2019-02" db="EMBL/GenBank/DDBJ databases">
        <title>Kribbella capetownensis sp. nov. and Kribbella speibonae sp. nov., isolated from soil.</title>
        <authorList>
            <person name="Curtis S.M."/>
            <person name="Norton I."/>
            <person name="Everest G.J."/>
            <person name="Meyers P.R."/>
        </authorList>
    </citation>
    <scope>NUCLEOTIDE SEQUENCE [LARGE SCALE GENOMIC DNA]</scope>
    <source>
        <strain evidence="1 2">YM53</strain>
    </source>
</reference>
<name>A0A4R0JZ62_9ACTN</name>
<accession>A0A4R0JZ62</accession>
<comment type="caution">
    <text evidence="1">The sequence shown here is derived from an EMBL/GenBank/DDBJ whole genome shotgun (WGS) entry which is preliminary data.</text>
</comment>
<keyword evidence="2" id="KW-1185">Reference proteome</keyword>
<proteinExistence type="predicted"/>
<organism evidence="1 2">
    <name type="scientific">Kribbella capetownensis</name>
    <dbReference type="NCBI Taxonomy" id="1572659"/>
    <lineage>
        <taxon>Bacteria</taxon>
        <taxon>Bacillati</taxon>
        <taxon>Actinomycetota</taxon>
        <taxon>Actinomycetes</taxon>
        <taxon>Propionibacteriales</taxon>
        <taxon>Kribbellaceae</taxon>
        <taxon>Kribbella</taxon>
    </lineage>
</organism>
<dbReference type="AlphaFoldDB" id="A0A4R0JZ62"/>
<protein>
    <recommendedName>
        <fullName evidence="3">YacP-like NYN domain-containing protein</fullName>
    </recommendedName>
</protein>